<comment type="similarity">
    <text evidence="2">Belongs to the OXA1/ALB3/YidC family. Type 1 subfamily.</text>
</comment>
<evidence type="ECO:0000256" key="8">
    <source>
        <dbReference type="ARBA" id="ARBA00026028"/>
    </source>
</evidence>
<evidence type="ECO:0000256" key="10">
    <source>
        <dbReference type="ARBA" id="ARBA00033245"/>
    </source>
</evidence>
<dbReference type="NCBIfam" id="TIGR03592">
    <property type="entry name" value="yidC_oxa1_cterm"/>
    <property type="match status" value="1"/>
</dbReference>
<keyword evidence="16" id="KW-1185">Reference proteome</keyword>
<dbReference type="InterPro" id="IPR001708">
    <property type="entry name" value="YidC/ALB3/OXA1/COX18"/>
</dbReference>
<evidence type="ECO:0000259" key="14">
    <source>
        <dbReference type="Pfam" id="PF02096"/>
    </source>
</evidence>
<dbReference type="AlphaFoldDB" id="A0A3N2BXV3"/>
<dbReference type="GO" id="GO:0032977">
    <property type="term" value="F:membrane insertase activity"/>
    <property type="evidence" value="ECO:0007669"/>
    <property type="project" value="InterPro"/>
</dbReference>
<evidence type="ECO:0000256" key="5">
    <source>
        <dbReference type="ARBA" id="ARBA00022989"/>
    </source>
</evidence>
<evidence type="ECO:0000313" key="15">
    <source>
        <dbReference type="EMBL" id="ROR80090.1"/>
    </source>
</evidence>
<feature type="domain" description="Membrane insertase YidC/Oxa/ALB C-terminal" evidence="14">
    <location>
        <begin position="38"/>
        <end position="245"/>
    </location>
</feature>
<evidence type="ECO:0000256" key="2">
    <source>
        <dbReference type="ARBA" id="ARBA00010527"/>
    </source>
</evidence>
<dbReference type="GO" id="GO:0005886">
    <property type="term" value="C:plasma membrane"/>
    <property type="evidence" value="ECO:0007669"/>
    <property type="project" value="TreeGrafter"/>
</dbReference>
<evidence type="ECO:0000256" key="13">
    <source>
        <dbReference type="SAM" id="Phobius"/>
    </source>
</evidence>
<organism evidence="15 16">
    <name type="scientific">Plantibacter flavus</name>
    <dbReference type="NCBI Taxonomy" id="150123"/>
    <lineage>
        <taxon>Bacteria</taxon>
        <taxon>Bacillati</taxon>
        <taxon>Actinomycetota</taxon>
        <taxon>Actinomycetes</taxon>
        <taxon>Micrococcales</taxon>
        <taxon>Microbacteriaceae</taxon>
        <taxon>Plantibacter</taxon>
    </lineage>
</organism>
<comment type="subunit">
    <text evidence="8">Interacts with the Sec translocase complex via SecD. Specifically interacts with transmembrane segments of nascent integral membrane proteins during membrane integration.</text>
</comment>
<feature type="transmembrane region" description="Helical" evidence="13">
    <location>
        <begin position="151"/>
        <end position="173"/>
    </location>
</feature>
<name>A0A3N2BXV3_9MICO</name>
<dbReference type="RefSeq" id="WP_085511657.1">
    <property type="nucleotide sequence ID" value="NZ_FXAP01000002.1"/>
</dbReference>
<dbReference type="PANTHER" id="PTHR12428:SF65">
    <property type="entry name" value="CYTOCHROME C OXIDASE ASSEMBLY PROTEIN COX18, MITOCHONDRIAL"/>
    <property type="match status" value="1"/>
</dbReference>
<evidence type="ECO:0000256" key="11">
    <source>
        <dbReference type="ARBA" id="ARBA00033342"/>
    </source>
</evidence>
<sequence>MDLSTIPFVSTILDGLAGFVEATGGFLEPMTGSWAPLLAIVVLTVLVRLLLLPVGVSQVRTERTRRRLAPELAALRKRYAGRPEELNRALVELYQRHGTSPVAGCLPLLAQAPVVSAVYALFIHQDIAGHANALLSGVVGGVPLGANLFQLIGTTVTAIWPFLIVLLLLGLAIELTRRASARWAAVPDEAAAARTPAPAGAAAIAPIMRWLPFLSVGFAAIVPFAAAVYLATSALWTVAERAVLRRALRDPYAPAV</sequence>
<evidence type="ECO:0000256" key="1">
    <source>
        <dbReference type="ARBA" id="ARBA00004141"/>
    </source>
</evidence>
<gene>
    <name evidence="15" type="ORF">EDD42_0123</name>
</gene>
<comment type="caution">
    <text evidence="15">The sequence shown here is derived from an EMBL/GenBank/DDBJ whole genome shotgun (WGS) entry which is preliminary data.</text>
</comment>
<comment type="subcellular location">
    <subcellularLocation>
        <location evidence="1 12">Membrane</location>
        <topology evidence="1 12">Multi-pass membrane protein</topology>
    </subcellularLocation>
</comment>
<dbReference type="Proteomes" id="UP000266915">
    <property type="component" value="Unassembled WGS sequence"/>
</dbReference>
<reference evidence="15 16" key="1">
    <citation type="submission" date="2018-11" db="EMBL/GenBank/DDBJ databases">
        <title>Sequencing the genomes of 1000 actinobacteria strains.</title>
        <authorList>
            <person name="Klenk H.-P."/>
        </authorList>
    </citation>
    <scope>NUCLEOTIDE SEQUENCE [LARGE SCALE GENOMIC DNA]</scope>
    <source>
        <strain evidence="15 16">DSM 14012</strain>
    </source>
</reference>
<dbReference type="EMBL" id="RKHL01000001">
    <property type="protein sequence ID" value="ROR80090.1"/>
    <property type="molecule type" value="Genomic_DNA"/>
</dbReference>
<dbReference type="InterPro" id="IPR028055">
    <property type="entry name" value="YidC/Oxa/ALB_C"/>
</dbReference>
<evidence type="ECO:0000256" key="7">
    <source>
        <dbReference type="ARBA" id="ARBA00025034"/>
    </source>
</evidence>
<feature type="transmembrane region" description="Helical" evidence="13">
    <location>
        <begin position="34"/>
        <end position="56"/>
    </location>
</feature>
<keyword evidence="4 12" id="KW-0812">Transmembrane</keyword>
<evidence type="ECO:0000256" key="12">
    <source>
        <dbReference type="RuleBase" id="RU003945"/>
    </source>
</evidence>
<dbReference type="PANTHER" id="PTHR12428">
    <property type="entry name" value="OXA1"/>
    <property type="match status" value="1"/>
</dbReference>
<evidence type="ECO:0000256" key="4">
    <source>
        <dbReference type="ARBA" id="ARBA00022692"/>
    </source>
</evidence>
<evidence type="ECO:0000313" key="16">
    <source>
        <dbReference type="Proteomes" id="UP000266915"/>
    </source>
</evidence>
<evidence type="ECO:0000256" key="3">
    <source>
        <dbReference type="ARBA" id="ARBA00015325"/>
    </source>
</evidence>
<evidence type="ECO:0000256" key="9">
    <source>
        <dbReference type="ARBA" id="ARBA00031538"/>
    </source>
</evidence>
<dbReference type="GO" id="GO:0051205">
    <property type="term" value="P:protein insertion into membrane"/>
    <property type="evidence" value="ECO:0007669"/>
    <property type="project" value="TreeGrafter"/>
</dbReference>
<accession>A0A3N2BXV3</accession>
<evidence type="ECO:0000256" key="6">
    <source>
        <dbReference type="ARBA" id="ARBA00023136"/>
    </source>
</evidence>
<dbReference type="Pfam" id="PF02096">
    <property type="entry name" value="60KD_IMP"/>
    <property type="match status" value="1"/>
</dbReference>
<comment type="function">
    <text evidence="7">Required for the insertion and/or proper folding and/or complex formation of integral membrane proteins into the membrane. Involved in integration of membrane proteins that insert both dependently and independently of the Sec translocase complex, as well as at least some lipoproteins. Aids folding of multispanning membrane proteins.</text>
</comment>
<feature type="transmembrane region" description="Helical" evidence="13">
    <location>
        <begin position="216"/>
        <end position="239"/>
    </location>
</feature>
<proteinExistence type="inferred from homology"/>
<keyword evidence="6 13" id="KW-0472">Membrane</keyword>
<protein>
    <recommendedName>
        <fullName evidence="3">Membrane protein insertase YidC</fullName>
    </recommendedName>
    <alternativeName>
        <fullName evidence="11">Foldase YidC</fullName>
    </alternativeName>
    <alternativeName>
        <fullName evidence="10">Membrane integrase YidC</fullName>
    </alternativeName>
    <alternativeName>
        <fullName evidence="9">Membrane protein YidC</fullName>
    </alternativeName>
</protein>
<keyword evidence="5 13" id="KW-1133">Transmembrane helix</keyword>